<evidence type="ECO:0000313" key="4">
    <source>
        <dbReference type="EMBL" id="JAP85948.1"/>
    </source>
</evidence>
<dbReference type="InterPro" id="IPR002223">
    <property type="entry name" value="Kunitz_BPTI"/>
</dbReference>
<dbReference type="PANTHER" id="PTHR10083">
    <property type="entry name" value="KUNITZ-TYPE PROTEASE INHIBITOR-RELATED"/>
    <property type="match status" value="1"/>
</dbReference>
<dbReference type="CDD" id="cd00109">
    <property type="entry name" value="Kunitz-type"/>
    <property type="match status" value="1"/>
</dbReference>
<name>A0A131Z4P3_RHIAP</name>
<protein>
    <submittedName>
        <fullName evidence="4">Pancreatic trypsin inhibitor</fullName>
    </submittedName>
</protein>
<dbReference type="Gene3D" id="4.10.410.10">
    <property type="entry name" value="Pancreatic trypsin inhibitor Kunitz domain"/>
    <property type="match status" value="1"/>
</dbReference>
<dbReference type="EMBL" id="GEDV01002609">
    <property type="protein sequence ID" value="JAP85948.1"/>
    <property type="molecule type" value="Transcribed_RNA"/>
</dbReference>
<accession>A0A131Z4P3</accession>
<dbReference type="GO" id="GO:0004867">
    <property type="term" value="F:serine-type endopeptidase inhibitor activity"/>
    <property type="evidence" value="ECO:0007669"/>
    <property type="project" value="UniProtKB-KW"/>
</dbReference>
<dbReference type="InterPro" id="IPR050098">
    <property type="entry name" value="TFPI/VKTCI-like"/>
</dbReference>
<dbReference type="SMART" id="SM00131">
    <property type="entry name" value="KU"/>
    <property type="match status" value="1"/>
</dbReference>
<evidence type="ECO:0000256" key="1">
    <source>
        <dbReference type="ARBA" id="ARBA00022690"/>
    </source>
</evidence>
<dbReference type="PROSITE" id="PS50279">
    <property type="entry name" value="BPTI_KUNITZ_2"/>
    <property type="match status" value="1"/>
</dbReference>
<dbReference type="InterPro" id="IPR020901">
    <property type="entry name" value="Prtase_inh_Kunz-CS"/>
</dbReference>
<reference evidence="4" key="1">
    <citation type="journal article" date="2016" name="Ticks Tick Borne Dis.">
        <title>De novo assembly and annotation of the salivary gland transcriptome of Rhipicephalus appendiculatus male and female ticks during blood feeding.</title>
        <authorList>
            <person name="de Castro M.H."/>
            <person name="de Klerk D."/>
            <person name="Pienaar R."/>
            <person name="Latif A.A."/>
            <person name="Rees D.J."/>
            <person name="Mans B.J."/>
        </authorList>
    </citation>
    <scope>NUCLEOTIDE SEQUENCE</scope>
    <source>
        <tissue evidence="4">Salivary glands</tissue>
    </source>
</reference>
<organism evidence="4">
    <name type="scientific">Rhipicephalus appendiculatus</name>
    <name type="common">Brown ear tick</name>
    <dbReference type="NCBI Taxonomy" id="34631"/>
    <lineage>
        <taxon>Eukaryota</taxon>
        <taxon>Metazoa</taxon>
        <taxon>Ecdysozoa</taxon>
        <taxon>Arthropoda</taxon>
        <taxon>Chelicerata</taxon>
        <taxon>Arachnida</taxon>
        <taxon>Acari</taxon>
        <taxon>Parasitiformes</taxon>
        <taxon>Ixodida</taxon>
        <taxon>Ixodoidea</taxon>
        <taxon>Ixodidae</taxon>
        <taxon>Rhipicephalinae</taxon>
        <taxon>Rhipicephalus</taxon>
        <taxon>Rhipicephalus</taxon>
    </lineage>
</organism>
<evidence type="ECO:0000259" key="3">
    <source>
        <dbReference type="PROSITE" id="PS50279"/>
    </source>
</evidence>
<feature type="domain" description="BPTI/Kunitz inhibitor" evidence="3">
    <location>
        <begin position="102"/>
        <end position="155"/>
    </location>
</feature>
<dbReference type="SUPFAM" id="SSF57362">
    <property type="entry name" value="BPTI-like"/>
    <property type="match status" value="2"/>
</dbReference>
<proteinExistence type="predicted"/>
<dbReference type="PROSITE" id="PS00280">
    <property type="entry name" value="BPTI_KUNITZ_1"/>
    <property type="match status" value="1"/>
</dbReference>
<keyword evidence="1" id="KW-0646">Protease inhibitor</keyword>
<evidence type="ECO:0000256" key="2">
    <source>
        <dbReference type="ARBA" id="ARBA00022900"/>
    </source>
</evidence>
<dbReference type="Pfam" id="PF00014">
    <property type="entry name" value="Kunitz_BPTI"/>
    <property type="match status" value="1"/>
</dbReference>
<sequence>MALEETIEAHINCRYFLRCHEFTLFVCCLFVARFTATSAHPDITDKCSEDWKKFPTVDKGYYYNKASDTCVSYTKNGQNAIYPHIFPSEEQCNWECRTNKICKLSLDVGTECREKPGELAYHFNDTSKECDLFFYKGCNGNANRFGSVRECEVICRGMRCDQPPKHDDDICYDKRVTYHFRGYNGVSSCVKKPNGCHRSGHNFKKEGDCRRVCILRPDASPSITQSR</sequence>
<keyword evidence="2" id="KW-0722">Serine protease inhibitor</keyword>
<dbReference type="AlphaFoldDB" id="A0A131Z4P3"/>
<dbReference type="InterPro" id="IPR036880">
    <property type="entry name" value="Kunitz_BPTI_sf"/>
</dbReference>